<comment type="caution">
    <text evidence="2">The sequence shown here is derived from an EMBL/GenBank/DDBJ whole genome shotgun (WGS) entry which is preliminary data.</text>
</comment>
<reference evidence="2 3" key="1">
    <citation type="submission" date="2019-03" db="EMBL/GenBank/DDBJ databases">
        <title>Genomic Encyclopedia of Type Strains, Phase III (KMG-III): the genomes of soil and plant-associated and newly described type strains.</title>
        <authorList>
            <person name="Whitman W."/>
        </authorList>
    </citation>
    <scope>NUCLEOTIDE SEQUENCE [LARGE SCALE GENOMIC DNA]</scope>
    <source>
        <strain evidence="2 3">CECT 8455</strain>
    </source>
</reference>
<dbReference type="GO" id="GO:0047464">
    <property type="term" value="F:heparosan-N-sulfate-glucuronate 5-epimerase activity"/>
    <property type="evidence" value="ECO:0007669"/>
    <property type="project" value="InterPro"/>
</dbReference>
<dbReference type="PANTHER" id="PTHR13174:SF3">
    <property type="entry name" value="D-GLUCURONYL C5-EPIMERASE"/>
    <property type="match status" value="1"/>
</dbReference>
<dbReference type="InterPro" id="IPR008979">
    <property type="entry name" value="Galactose-bd-like_sf"/>
</dbReference>
<evidence type="ECO:0000259" key="1">
    <source>
        <dbReference type="Pfam" id="PF06662"/>
    </source>
</evidence>
<dbReference type="RefSeq" id="WP_133671289.1">
    <property type="nucleotide sequence ID" value="NZ_SNZW01000011.1"/>
</dbReference>
<dbReference type="EMBL" id="SNZW01000011">
    <property type="protein sequence ID" value="TDS18645.1"/>
    <property type="molecule type" value="Genomic_DNA"/>
</dbReference>
<gene>
    <name evidence="2" type="ORF">DFQ03_0353</name>
</gene>
<dbReference type="OrthoDB" id="7888928at2"/>
<organism evidence="2 3">
    <name type="scientific">Maribacter caenipelagi</name>
    <dbReference type="NCBI Taxonomy" id="1447781"/>
    <lineage>
        <taxon>Bacteria</taxon>
        <taxon>Pseudomonadati</taxon>
        <taxon>Bacteroidota</taxon>
        <taxon>Flavobacteriia</taxon>
        <taxon>Flavobacteriales</taxon>
        <taxon>Flavobacteriaceae</taxon>
        <taxon>Maribacter</taxon>
    </lineage>
</organism>
<keyword evidence="3" id="KW-1185">Reference proteome</keyword>
<proteinExistence type="predicted"/>
<dbReference type="Pfam" id="PF06662">
    <property type="entry name" value="C5-epim_C"/>
    <property type="match status" value="1"/>
</dbReference>
<dbReference type="PANTHER" id="PTHR13174">
    <property type="entry name" value="D-GLUCURONYL C5-EPIMERASE"/>
    <property type="match status" value="1"/>
</dbReference>
<sequence>MKNFYNYIVISGALLLLCASCGVKPDFDKPKSKHDIPIFPFTNSNIEKYDKFVFDRNHVPLLLYKDSLIYYPVQYTQVALHYYSNYSKTKSERIKNLFLQQASYIKESLVVKDEFGVWECKTLISPYDLEAPWASSMAQSFGIGVMLQAYSLTKDKSYLFAAKQALNSYEVLIKDGGIKSIWDGYVHYEEYADSTSHVLNGYIFSLGGLYYYYQLTGSKQALSLFEQGIESLSVKLKDYDAGFTSFYSLITHTGQYPYDSANGTRPDHYHELVVQQLATLYVWTGNRIFYEYAYKFYQQDLGGFHDNETPNKFKSISASKSIIASTHGPDNLLNPNWTYGNYWSTNKFPTELVIDLGARKKNIKKLVLYGLSEETLPKEFKIYIKNNNIWDLANTSQDILRTHDTKFKTRHHKTLVREYDLFGIFEGDKIKIVFTVPNSQTVALRNINIFFDQREEFKKLVNKIVSSQEDKE</sequence>
<evidence type="ECO:0000313" key="3">
    <source>
        <dbReference type="Proteomes" id="UP000295274"/>
    </source>
</evidence>
<dbReference type="GO" id="GO:0005975">
    <property type="term" value="P:carbohydrate metabolic process"/>
    <property type="evidence" value="ECO:0007669"/>
    <property type="project" value="InterPro"/>
</dbReference>
<evidence type="ECO:0000313" key="2">
    <source>
        <dbReference type="EMBL" id="TDS18645.1"/>
    </source>
</evidence>
<dbReference type="AlphaFoldDB" id="A0A4R7DEA2"/>
<protein>
    <submittedName>
        <fullName evidence="2">D-glucuronyl C5-epimerase-like protein</fullName>
    </submittedName>
</protein>
<dbReference type="Gene3D" id="2.60.120.260">
    <property type="entry name" value="Galactose-binding domain-like"/>
    <property type="match status" value="1"/>
</dbReference>
<accession>A0A4R7DEA2</accession>
<name>A0A4R7DEA2_9FLAO</name>
<dbReference type="SUPFAM" id="SSF48208">
    <property type="entry name" value="Six-hairpin glycosidases"/>
    <property type="match status" value="1"/>
</dbReference>
<dbReference type="InterPro" id="IPR010598">
    <property type="entry name" value="C5-epim_C"/>
</dbReference>
<dbReference type="SUPFAM" id="SSF49785">
    <property type="entry name" value="Galactose-binding domain-like"/>
    <property type="match status" value="1"/>
</dbReference>
<dbReference type="GO" id="GO:0015012">
    <property type="term" value="P:heparan sulfate proteoglycan biosynthetic process"/>
    <property type="evidence" value="ECO:0007669"/>
    <property type="project" value="InterPro"/>
</dbReference>
<dbReference type="InterPro" id="IPR008928">
    <property type="entry name" value="6-hairpin_glycosidase_sf"/>
</dbReference>
<dbReference type="InterPro" id="IPR039721">
    <property type="entry name" value="C5-epimerase"/>
</dbReference>
<dbReference type="Proteomes" id="UP000295274">
    <property type="component" value="Unassembled WGS sequence"/>
</dbReference>
<feature type="domain" description="D-glucuronyl C5-epimerase C-terminal" evidence="1">
    <location>
        <begin position="113"/>
        <end position="296"/>
    </location>
</feature>